<dbReference type="AlphaFoldDB" id="A0A512SZ75"/>
<feature type="compositionally biased region" description="Basic and acidic residues" evidence="1">
    <location>
        <begin position="21"/>
        <end position="39"/>
    </location>
</feature>
<evidence type="ECO:0000313" key="3">
    <source>
        <dbReference type="Proteomes" id="UP000321793"/>
    </source>
</evidence>
<organism evidence="2 3">
    <name type="scientific">Knoellia locipacati</name>
    <dbReference type="NCBI Taxonomy" id="882824"/>
    <lineage>
        <taxon>Bacteria</taxon>
        <taxon>Bacillati</taxon>
        <taxon>Actinomycetota</taxon>
        <taxon>Actinomycetes</taxon>
        <taxon>Micrococcales</taxon>
        <taxon>Intrasporangiaceae</taxon>
        <taxon>Knoellia</taxon>
    </lineage>
</organism>
<feature type="region of interest" description="Disordered" evidence="1">
    <location>
        <begin position="1"/>
        <end position="62"/>
    </location>
</feature>
<proteinExistence type="predicted"/>
<gene>
    <name evidence="2" type="ORF">KLO01_13050</name>
</gene>
<reference evidence="2 3" key="1">
    <citation type="submission" date="2019-07" db="EMBL/GenBank/DDBJ databases">
        <title>Whole genome shotgun sequence of Knoellia locipacati NBRC 109775.</title>
        <authorList>
            <person name="Hosoyama A."/>
            <person name="Uohara A."/>
            <person name="Ohji S."/>
            <person name="Ichikawa N."/>
        </authorList>
    </citation>
    <scope>NUCLEOTIDE SEQUENCE [LARGE SCALE GENOMIC DNA]</scope>
    <source>
        <strain evidence="2 3">NBRC 109775</strain>
    </source>
</reference>
<comment type="caution">
    <text evidence="2">The sequence shown here is derived from an EMBL/GenBank/DDBJ whole genome shotgun (WGS) entry which is preliminary data.</text>
</comment>
<accession>A0A512SZ75</accession>
<evidence type="ECO:0000313" key="2">
    <source>
        <dbReference type="EMBL" id="GEQ13258.1"/>
    </source>
</evidence>
<name>A0A512SZ75_9MICO</name>
<dbReference type="EMBL" id="BKBA01000004">
    <property type="protein sequence ID" value="GEQ13258.1"/>
    <property type="molecule type" value="Genomic_DNA"/>
</dbReference>
<keyword evidence="3" id="KW-1185">Reference proteome</keyword>
<protein>
    <submittedName>
        <fullName evidence="2">Uncharacterized protein</fullName>
    </submittedName>
</protein>
<sequence>MLLPGQPHEHLPGIGGLAREAAAHDDAAQPVLERLDPLAHRRRGEVESSGGSLEGPLVDDGEERSELVGLHHSSLDEALLMNLKNPLLAFTRTQP</sequence>
<dbReference type="Proteomes" id="UP000321793">
    <property type="component" value="Unassembled WGS sequence"/>
</dbReference>
<evidence type="ECO:0000256" key="1">
    <source>
        <dbReference type="SAM" id="MobiDB-lite"/>
    </source>
</evidence>